<proteinExistence type="predicted"/>
<feature type="chain" id="PRO_5004478516" evidence="2">
    <location>
        <begin position="24"/>
        <end position="315"/>
    </location>
</feature>
<reference evidence="4" key="1">
    <citation type="journal article" date="2013" name="Genome Announc.">
        <title>Draft genome sequence of the basidiomycetous yeast-like fungus Pseudozyma hubeiensis SY62, which produces an abundant amount of the biosurfactant mannosylerythritol lipids.</title>
        <authorList>
            <person name="Konishi M."/>
            <person name="Hatada Y."/>
            <person name="Horiuchi J."/>
        </authorList>
    </citation>
    <scope>NUCLEOTIDE SEQUENCE [LARGE SCALE GENOMIC DNA]</scope>
    <source>
        <strain evidence="4">SY62</strain>
    </source>
</reference>
<organism evidence="3 4">
    <name type="scientific">Pseudozyma hubeiensis (strain SY62)</name>
    <name type="common">Yeast</name>
    <dbReference type="NCBI Taxonomy" id="1305764"/>
    <lineage>
        <taxon>Eukaryota</taxon>
        <taxon>Fungi</taxon>
        <taxon>Dikarya</taxon>
        <taxon>Basidiomycota</taxon>
        <taxon>Ustilaginomycotina</taxon>
        <taxon>Ustilaginomycetes</taxon>
        <taxon>Ustilaginales</taxon>
        <taxon>Ustilaginaceae</taxon>
        <taxon>Pseudozyma</taxon>
    </lineage>
</organism>
<dbReference type="GeneID" id="24111634"/>
<protein>
    <submittedName>
        <fullName evidence="3">F-box/wd-repeat protein lin-23</fullName>
    </submittedName>
</protein>
<dbReference type="AlphaFoldDB" id="R9PBI9"/>
<name>R9PBI9_PSEHS</name>
<feature type="region of interest" description="Disordered" evidence="1">
    <location>
        <begin position="59"/>
        <end position="78"/>
    </location>
</feature>
<dbReference type="eggNOG" id="ENOG502RDS4">
    <property type="taxonomic scope" value="Eukaryota"/>
</dbReference>
<gene>
    <name evidence="3" type="ORF">PHSY_006363</name>
</gene>
<dbReference type="OrthoDB" id="2556356at2759"/>
<feature type="region of interest" description="Disordered" evidence="1">
    <location>
        <begin position="91"/>
        <end position="131"/>
    </location>
</feature>
<evidence type="ECO:0000256" key="2">
    <source>
        <dbReference type="SAM" id="SignalP"/>
    </source>
</evidence>
<sequence length="315" mass="35356">MRANRILCCPTVFFIFGVGSCIAAGSPPTADISRLFHGANSWDDAVSTLLHALEGHEAPDEANLPQHDPSYSSAEHEEIGGPLGEAIMQSRRGSGDAFASATSSSSSPLVNEEAIDPHPSGTFPMSLTTSPTRSRTINHAPHLLEVKALSIQERSEILYDLHFAMSRRRFRDDRQTAWPLLMENMSPVDYQNLYTSLTGARYRGKEHLRYLWIRDGVTYSLSRPKEASDGFVRMHGSNGLRNENVYAVWRLEYYEQMRIWRYLGAVKVPGRRPLETLTWAQLSKYFSVSKPTVFLNDAAHLDPDQTFISEGQPHS</sequence>
<evidence type="ECO:0000313" key="4">
    <source>
        <dbReference type="Proteomes" id="UP000014071"/>
    </source>
</evidence>
<feature type="compositionally biased region" description="Low complexity" evidence="1">
    <location>
        <begin position="95"/>
        <end position="107"/>
    </location>
</feature>
<evidence type="ECO:0000313" key="3">
    <source>
        <dbReference type="EMBL" id="GAC98768.1"/>
    </source>
</evidence>
<dbReference type="Proteomes" id="UP000014071">
    <property type="component" value="Unassembled WGS sequence"/>
</dbReference>
<keyword evidence="2" id="KW-0732">Signal</keyword>
<feature type="signal peptide" evidence="2">
    <location>
        <begin position="1"/>
        <end position="23"/>
    </location>
</feature>
<dbReference type="EMBL" id="DF238821">
    <property type="protein sequence ID" value="GAC98768.1"/>
    <property type="molecule type" value="Genomic_DNA"/>
</dbReference>
<dbReference type="PROSITE" id="PS51257">
    <property type="entry name" value="PROKAR_LIPOPROTEIN"/>
    <property type="match status" value="1"/>
</dbReference>
<dbReference type="HOGENOM" id="CLU_883180_0_0_1"/>
<keyword evidence="4" id="KW-1185">Reference proteome</keyword>
<dbReference type="RefSeq" id="XP_012192355.1">
    <property type="nucleotide sequence ID" value="XM_012336965.1"/>
</dbReference>
<evidence type="ECO:0000256" key="1">
    <source>
        <dbReference type="SAM" id="MobiDB-lite"/>
    </source>
</evidence>
<accession>R9PBI9</accession>